<dbReference type="RefSeq" id="WP_090718540.1">
    <property type="nucleotide sequence ID" value="NZ_CBCSKY010000064.1"/>
</dbReference>
<keyword evidence="2" id="KW-1185">Reference proteome</keyword>
<sequence>MGKLPEQRLKIEPGMLEILPGQGTVQEDGAVSSSAITASAYSWAVPQWDPAQKDKVLRQLAGQPGELYDLLQGKSTGSMAELQLLPPGLERADSGTETAAALPEWARMQLLEEPLLGFRLRGMSKEELLEGVFALWAEEEYIREDEGSAAPASMLAAELARLERKGPAVTTGGWLAEAAAEGSLHQPGPLFHELASRPFPASPAVARPDEDWLGLLPNTPRAGEGLALIMRKAAESARRRASEQGSQ</sequence>
<accession>A0A1G9CAA3</accession>
<reference evidence="2" key="1">
    <citation type="submission" date="2016-10" db="EMBL/GenBank/DDBJ databases">
        <authorList>
            <person name="Varghese N."/>
            <person name="Submissions S."/>
        </authorList>
    </citation>
    <scope>NUCLEOTIDE SEQUENCE [LARGE SCALE GENOMIC DNA]</scope>
    <source>
        <strain evidence="2">CGMCC 1.11012</strain>
    </source>
</reference>
<dbReference type="EMBL" id="FNDX01000043">
    <property type="protein sequence ID" value="SDK48587.1"/>
    <property type="molecule type" value="Genomic_DNA"/>
</dbReference>
<dbReference type="OrthoDB" id="2605079at2"/>
<organism evidence="1 2">
    <name type="scientific">Paenibacillus typhae</name>
    <dbReference type="NCBI Taxonomy" id="1174501"/>
    <lineage>
        <taxon>Bacteria</taxon>
        <taxon>Bacillati</taxon>
        <taxon>Bacillota</taxon>
        <taxon>Bacilli</taxon>
        <taxon>Bacillales</taxon>
        <taxon>Paenibacillaceae</taxon>
        <taxon>Paenibacillus</taxon>
    </lineage>
</organism>
<evidence type="ECO:0000313" key="2">
    <source>
        <dbReference type="Proteomes" id="UP000199050"/>
    </source>
</evidence>
<gene>
    <name evidence="1" type="ORF">SAMN05216192_14337</name>
</gene>
<proteinExistence type="predicted"/>
<evidence type="ECO:0000313" key="1">
    <source>
        <dbReference type="EMBL" id="SDK48587.1"/>
    </source>
</evidence>
<dbReference type="Proteomes" id="UP000199050">
    <property type="component" value="Unassembled WGS sequence"/>
</dbReference>
<name>A0A1G9CAA3_9BACL</name>
<dbReference type="AlphaFoldDB" id="A0A1G9CAA3"/>
<dbReference type="STRING" id="1174501.SAMN05216192_14337"/>
<protein>
    <submittedName>
        <fullName evidence="1">Uncharacterized protein</fullName>
    </submittedName>
</protein>